<organism evidence="2 4">
    <name type="scientific">Didymodactylos carnosus</name>
    <dbReference type="NCBI Taxonomy" id="1234261"/>
    <lineage>
        <taxon>Eukaryota</taxon>
        <taxon>Metazoa</taxon>
        <taxon>Spiralia</taxon>
        <taxon>Gnathifera</taxon>
        <taxon>Rotifera</taxon>
        <taxon>Eurotatoria</taxon>
        <taxon>Bdelloidea</taxon>
        <taxon>Philodinida</taxon>
        <taxon>Philodinidae</taxon>
        <taxon>Didymodactylos</taxon>
    </lineage>
</organism>
<dbReference type="Proteomes" id="UP000663829">
    <property type="component" value="Unassembled WGS sequence"/>
</dbReference>
<proteinExistence type="predicted"/>
<evidence type="ECO:0000256" key="1">
    <source>
        <dbReference type="SAM" id="MobiDB-lite"/>
    </source>
</evidence>
<dbReference type="AlphaFoldDB" id="A0A815RP36"/>
<dbReference type="EMBL" id="CAJOBC010086503">
    <property type="protein sequence ID" value="CAF4344790.1"/>
    <property type="molecule type" value="Genomic_DNA"/>
</dbReference>
<dbReference type="EMBL" id="CAJNOQ010021026">
    <property type="protein sequence ID" value="CAF1479398.1"/>
    <property type="molecule type" value="Genomic_DNA"/>
</dbReference>
<protein>
    <submittedName>
        <fullName evidence="2">Uncharacterized protein</fullName>
    </submittedName>
</protein>
<evidence type="ECO:0000313" key="3">
    <source>
        <dbReference type="EMBL" id="CAF4344790.1"/>
    </source>
</evidence>
<comment type="caution">
    <text evidence="2">The sequence shown here is derived from an EMBL/GenBank/DDBJ whole genome shotgun (WGS) entry which is preliminary data.</text>
</comment>
<name>A0A815RP36_9BILA</name>
<accession>A0A815RP36</accession>
<gene>
    <name evidence="2" type="ORF">GPM918_LOCUS35773</name>
    <name evidence="3" type="ORF">SRO942_LOCUS36497</name>
</gene>
<reference evidence="2" key="1">
    <citation type="submission" date="2021-02" db="EMBL/GenBank/DDBJ databases">
        <authorList>
            <person name="Nowell W R."/>
        </authorList>
    </citation>
    <scope>NUCLEOTIDE SEQUENCE</scope>
</reference>
<evidence type="ECO:0000313" key="4">
    <source>
        <dbReference type="Proteomes" id="UP000663829"/>
    </source>
</evidence>
<keyword evidence="4" id="KW-1185">Reference proteome</keyword>
<evidence type="ECO:0000313" key="2">
    <source>
        <dbReference type="EMBL" id="CAF1479398.1"/>
    </source>
</evidence>
<sequence>MLGAFLHGAQSPESFTGADEQDPIIWLQDVEQMFETASVRSEDRRKLLPMYFLGDAKKWDF</sequence>
<dbReference type="Proteomes" id="UP000681722">
    <property type="component" value="Unassembled WGS sequence"/>
</dbReference>
<feature type="region of interest" description="Disordered" evidence="1">
    <location>
        <begin position="1"/>
        <end position="20"/>
    </location>
</feature>
<feature type="non-terminal residue" evidence="2">
    <location>
        <position position="1"/>
    </location>
</feature>